<dbReference type="Proteomes" id="UP000234681">
    <property type="component" value="Chromosome 8"/>
</dbReference>
<accession>A6I2H4</accession>
<protein>
    <submittedName>
        <fullName evidence="1">RCG25169</fullName>
    </submittedName>
</protein>
<evidence type="ECO:0000313" key="2">
    <source>
        <dbReference type="Proteomes" id="UP000234681"/>
    </source>
</evidence>
<dbReference type="EMBL" id="CH473954">
    <property type="protein sequence ID" value="EDL77403.1"/>
    <property type="molecule type" value="Genomic_DNA"/>
</dbReference>
<evidence type="ECO:0000313" key="1">
    <source>
        <dbReference type="EMBL" id="EDL77403.1"/>
    </source>
</evidence>
<gene>
    <name evidence="1" type="ORF">rCG_25169</name>
</gene>
<name>A6I2H4_RAT</name>
<feature type="non-terminal residue" evidence="1">
    <location>
        <position position="11"/>
    </location>
</feature>
<proteinExistence type="predicted"/>
<reference evidence="1 2" key="1">
    <citation type="submission" date="2005-09" db="EMBL/GenBank/DDBJ databases">
        <authorList>
            <person name="Mural R.J."/>
            <person name="Li P.W."/>
            <person name="Adams M.D."/>
            <person name="Amanatides P.G."/>
            <person name="Baden-Tillson H."/>
            <person name="Barnstead M."/>
            <person name="Chin S.H."/>
            <person name="Dew I."/>
            <person name="Evans C.A."/>
            <person name="Ferriera S."/>
            <person name="Flanigan M."/>
            <person name="Fosler C."/>
            <person name="Glodek A."/>
            <person name="Gu Z."/>
            <person name="Holt R.A."/>
            <person name="Jennings D."/>
            <person name="Kraft C.L."/>
            <person name="Lu F."/>
            <person name="Nguyen T."/>
            <person name="Nusskern D.R."/>
            <person name="Pfannkoch C.M."/>
            <person name="Sitter C."/>
            <person name="Sutton G.G."/>
            <person name="Venter J.C."/>
            <person name="Wang Z."/>
            <person name="Woodage T."/>
            <person name="Zheng X.H."/>
            <person name="Zhong F."/>
        </authorList>
    </citation>
    <scope>NUCLEOTIDE SEQUENCE [LARGE SCALE GENOMIC DNA]</scope>
    <source>
        <strain>BN</strain>
        <strain evidence="2">Sprague-Dawley</strain>
    </source>
</reference>
<sequence>MTFPVISLLPT</sequence>
<organism evidence="1 2">
    <name type="scientific">Rattus norvegicus</name>
    <name type="common">Rat</name>
    <dbReference type="NCBI Taxonomy" id="10116"/>
    <lineage>
        <taxon>Eukaryota</taxon>
        <taxon>Metazoa</taxon>
        <taxon>Chordata</taxon>
        <taxon>Craniata</taxon>
        <taxon>Vertebrata</taxon>
        <taxon>Euteleostomi</taxon>
        <taxon>Mammalia</taxon>
        <taxon>Eutheria</taxon>
        <taxon>Euarchontoglires</taxon>
        <taxon>Glires</taxon>
        <taxon>Rodentia</taxon>
        <taxon>Myomorpha</taxon>
        <taxon>Muroidea</taxon>
        <taxon>Muridae</taxon>
        <taxon>Murinae</taxon>
        <taxon>Rattus</taxon>
    </lineage>
</organism>